<dbReference type="OrthoDB" id="3723842at2"/>
<dbReference type="PANTHER" id="PTHR48098:SF1">
    <property type="entry name" value="DIACYLGLYCEROL ACYLTRANSFERASE_MYCOLYLTRANSFERASE AG85A"/>
    <property type="match status" value="1"/>
</dbReference>
<dbReference type="RefSeq" id="WP_133766441.1">
    <property type="nucleotide sequence ID" value="NZ_BAAARP010000002.1"/>
</dbReference>
<name>A0A4R7FLR0_9MICO</name>
<gene>
    <name evidence="2" type="ORF">CLV52_2305</name>
</gene>
<proteinExistence type="predicted"/>
<protein>
    <submittedName>
        <fullName evidence="2">Enterochelin esterase-like enzyme</fullName>
    </submittedName>
</protein>
<dbReference type="InterPro" id="IPR029058">
    <property type="entry name" value="AB_hydrolase_fold"/>
</dbReference>
<feature type="transmembrane region" description="Helical" evidence="1">
    <location>
        <begin position="34"/>
        <end position="55"/>
    </location>
</feature>
<evidence type="ECO:0000313" key="2">
    <source>
        <dbReference type="EMBL" id="TDS77361.1"/>
    </source>
</evidence>
<keyword evidence="1" id="KW-0472">Membrane</keyword>
<keyword evidence="1" id="KW-1133">Transmembrane helix</keyword>
<keyword evidence="1" id="KW-0812">Transmembrane</keyword>
<dbReference type="Gene3D" id="3.40.50.1820">
    <property type="entry name" value="alpha/beta hydrolase"/>
    <property type="match status" value="1"/>
</dbReference>
<dbReference type="EMBL" id="SOAM01000002">
    <property type="protein sequence ID" value="TDS77361.1"/>
    <property type="molecule type" value="Genomic_DNA"/>
</dbReference>
<accession>A0A4R7FLR0</accession>
<reference evidence="2 3" key="1">
    <citation type="submission" date="2019-03" db="EMBL/GenBank/DDBJ databases">
        <title>Genomic Encyclopedia of Archaeal and Bacterial Type Strains, Phase II (KMG-II): from individual species to whole genera.</title>
        <authorList>
            <person name="Goeker M."/>
        </authorList>
    </citation>
    <scope>NUCLEOTIDE SEQUENCE [LARGE SCALE GENOMIC DNA]</scope>
    <source>
        <strain evidence="2 3">DSM 24782</strain>
    </source>
</reference>
<comment type="caution">
    <text evidence="2">The sequence shown here is derived from an EMBL/GenBank/DDBJ whole genome shotgun (WGS) entry which is preliminary data.</text>
</comment>
<evidence type="ECO:0000256" key="1">
    <source>
        <dbReference type="SAM" id="Phobius"/>
    </source>
</evidence>
<dbReference type="GO" id="GO:0016747">
    <property type="term" value="F:acyltransferase activity, transferring groups other than amino-acyl groups"/>
    <property type="evidence" value="ECO:0007669"/>
    <property type="project" value="TreeGrafter"/>
</dbReference>
<feature type="transmembrane region" description="Helical" evidence="1">
    <location>
        <begin position="6"/>
        <end position="22"/>
    </location>
</feature>
<dbReference type="SUPFAM" id="SSF53474">
    <property type="entry name" value="alpha/beta-Hydrolases"/>
    <property type="match status" value="1"/>
</dbReference>
<dbReference type="InterPro" id="IPR050583">
    <property type="entry name" value="Mycobacterial_A85_antigen"/>
</dbReference>
<sequence>MLDDLLLIAAGAAGLAAVLLAIRAGRRSGRDRMLAGVGATVVLGVALGGAGLVALRPGPTATAAASTPEASATVEPMPVATWRPVVLRKGPGYARITRWRLADFPAALRTDPRRPAQAMPKHGEVASVVIPATRSHFAARPAIVYLPPAALVAQPRLLPVIIAFSGQSRGAGPRDLVWSADLRGLMDRIAARHHGVAPIVVVPDQLGPASGNPMCVDSRLGNSATYVMTDVRGWILAHLPVQTARREWTVAGFSQGGTCSIQFAAGFPSAFGAVVDVSGEETPFVRSEAATIDLGFHGSRTAWIHASPRWLLAHHRYRDLQAWFSAGARDRTYGPITPRVAGWARAAGMTTHVTRWPGLGHSWVTGASGLSWGFDHLAGWWGLDRIAEGVA</sequence>
<dbReference type="AlphaFoldDB" id="A0A4R7FLR0"/>
<evidence type="ECO:0000313" key="3">
    <source>
        <dbReference type="Proteomes" id="UP000295344"/>
    </source>
</evidence>
<dbReference type="PANTHER" id="PTHR48098">
    <property type="entry name" value="ENTEROCHELIN ESTERASE-RELATED"/>
    <property type="match status" value="1"/>
</dbReference>
<dbReference type="Pfam" id="PF00756">
    <property type="entry name" value="Esterase"/>
    <property type="match status" value="1"/>
</dbReference>
<keyword evidence="3" id="KW-1185">Reference proteome</keyword>
<dbReference type="InterPro" id="IPR000801">
    <property type="entry name" value="Esterase-like"/>
</dbReference>
<dbReference type="Proteomes" id="UP000295344">
    <property type="component" value="Unassembled WGS sequence"/>
</dbReference>
<organism evidence="2 3">
    <name type="scientific">Amnibacterium kyonggiense</name>
    <dbReference type="NCBI Taxonomy" id="595671"/>
    <lineage>
        <taxon>Bacteria</taxon>
        <taxon>Bacillati</taxon>
        <taxon>Actinomycetota</taxon>
        <taxon>Actinomycetes</taxon>
        <taxon>Micrococcales</taxon>
        <taxon>Microbacteriaceae</taxon>
        <taxon>Amnibacterium</taxon>
    </lineage>
</organism>